<dbReference type="PANTHER" id="PTHR43798:SF33">
    <property type="entry name" value="HYDROLASE, PUTATIVE (AFU_ORTHOLOGUE AFUA_2G14860)-RELATED"/>
    <property type="match status" value="1"/>
</dbReference>
<evidence type="ECO:0000313" key="2">
    <source>
        <dbReference type="EMBL" id="SDD71634.1"/>
    </source>
</evidence>
<dbReference type="PRINTS" id="PR00111">
    <property type="entry name" value="ABHYDROLASE"/>
</dbReference>
<accession>A0A1G6X0Q8</accession>
<dbReference type="STRING" id="416944.SAMN05421548_12435"/>
<dbReference type="Gene3D" id="3.40.50.1820">
    <property type="entry name" value="alpha/beta hydrolase"/>
    <property type="match status" value="1"/>
</dbReference>
<dbReference type="InterPro" id="IPR029058">
    <property type="entry name" value="AB_hydrolase_fold"/>
</dbReference>
<dbReference type="Pfam" id="PF00561">
    <property type="entry name" value="Abhydrolase_1"/>
    <property type="match status" value="1"/>
</dbReference>
<gene>
    <name evidence="2" type="ORF">SAMN05421548_12435</name>
</gene>
<keyword evidence="2" id="KW-0378">Hydrolase</keyword>
<protein>
    <submittedName>
        <fullName evidence="2">2-hydroxy-6-oxonona-2,4-dienedioate hydrolase/4,5:9,10-diseco-3-hydroxy-5,9,17-trioxoandrosta-1(10),2-diene-4-oate hydrolase</fullName>
    </submittedName>
</protein>
<feature type="domain" description="AB hydrolase-1" evidence="1">
    <location>
        <begin position="28"/>
        <end position="262"/>
    </location>
</feature>
<dbReference type="PANTHER" id="PTHR43798">
    <property type="entry name" value="MONOACYLGLYCEROL LIPASE"/>
    <property type="match status" value="1"/>
</dbReference>
<keyword evidence="3" id="KW-1185">Reference proteome</keyword>
<proteinExistence type="predicted"/>
<evidence type="ECO:0000259" key="1">
    <source>
        <dbReference type="Pfam" id="PF00561"/>
    </source>
</evidence>
<evidence type="ECO:0000313" key="3">
    <source>
        <dbReference type="Proteomes" id="UP000198908"/>
    </source>
</evidence>
<dbReference type="EMBL" id="FMYQ01000024">
    <property type="protein sequence ID" value="SDD71634.1"/>
    <property type="molecule type" value="Genomic_DNA"/>
</dbReference>
<dbReference type="Proteomes" id="UP000198908">
    <property type="component" value="Unassembled WGS sequence"/>
</dbReference>
<dbReference type="InterPro" id="IPR000073">
    <property type="entry name" value="AB_hydrolase_1"/>
</dbReference>
<dbReference type="SUPFAM" id="SSF53474">
    <property type="entry name" value="alpha/beta-Hydrolases"/>
    <property type="match status" value="1"/>
</dbReference>
<dbReference type="RefSeq" id="WP_092001743.1">
    <property type="nucleotide sequence ID" value="NZ_FMYQ01000024.1"/>
</dbReference>
<organism evidence="2 3">
    <name type="scientific">Paraburkholderia lycopersici</name>
    <dbReference type="NCBI Taxonomy" id="416944"/>
    <lineage>
        <taxon>Bacteria</taxon>
        <taxon>Pseudomonadati</taxon>
        <taxon>Pseudomonadota</taxon>
        <taxon>Betaproteobacteria</taxon>
        <taxon>Burkholderiales</taxon>
        <taxon>Burkholderiaceae</taxon>
        <taxon>Paraburkholderia</taxon>
    </lineage>
</organism>
<reference evidence="3" key="1">
    <citation type="submission" date="2016-09" db="EMBL/GenBank/DDBJ databases">
        <authorList>
            <person name="Varghese N."/>
            <person name="Submissions S."/>
        </authorList>
    </citation>
    <scope>NUCLEOTIDE SEQUENCE [LARGE SCALE GENOMIC DNA]</scope>
    <source>
        <strain evidence="3">TNe-862</strain>
    </source>
</reference>
<dbReference type="AlphaFoldDB" id="A0A1G6X0Q8"/>
<sequence length="285" mass="31404">MTLTRDNTSKFVQAGAIRVHYHEAGSGPVLLCIHGGAPGAFGWGNFGRNLAALSRHFRTLIVDLPGYGKSDKPQIDGPRTSFYANTFRDMLDALGIDKAHVMGLATGGSVALKMALDFPGRIDRLVVISSPGGLSLFQPMPPRPSTHNYYGGEGPSMERMRANLEALVYDKTILTEEVVRERYEASIEPEFMNQAPEGKGGASGQTLEPLWQDLHKIQAETLIIWGRNNQTINYDTALYMLTRIPKARVHIHGNCGLWVPYEKMEEFNSNVTGFLSVDLTVRPAS</sequence>
<name>A0A1G6X0Q8_9BURK</name>
<dbReference type="GO" id="GO:0016020">
    <property type="term" value="C:membrane"/>
    <property type="evidence" value="ECO:0007669"/>
    <property type="project" value="TreeGrafter"/>
</dbReference>
<dbReference type="GO" id="GO:0016787">
    <property type="term" value="F:hydrolase activity"/>
    <property type="evidence" value="ECO:0007669"/>
    <property type="project" value="UniProtKB-KW"/>
</dbReference>
<dbReference type="InterPro" id="IPR050266">
    <property type="entry name" value="AB_hydrolase_sf"/>
</dbReference>
<dbReference type="OrthoDB" id="9799989at2"/>